<keyword evidence="3" id="KW-1185">Reference proteome</keyword>
<protein>
    <submittedName>
        <fullName evidence="2">Uncharacterized protein</fullName>
    </submittedName>
</protein>
<feature type="region of interest" description="Disordered" evidence="1">
    <location>
        <begin position="117"/>
        <end position="141"/>
    </location>
</feature>
<dbReference type="SUPFAM" id="SSF55073">
    <property type="entry name" value="Nucleotide cyclase"/>
    <property type="match status" value="1"/>
</dbReference>
<dbReference type="AlphaFoldDB" id="A0A9K3CU25"/>
<name>A0A9K3CU25_9EUKA</name>
<gene>
    <name evidence="2" type="ORF">KIPB_004623</name>
</gene>
<dbReference type="InterPro" id="IPR029787">
    <property type="entry name" value="Nucleotide_cyclase"/>
</dbReference>
<evidence type="ECO:0000313" key="2">
    <source>
        <dbReference type="EMBL" id="GIQ83319.1"/>
    </source>
</evidence>
<accession>A0A9K3CU25</accession>
<organism evidence="2 3">
    <name type="scientific">Kipferlia bialata</name>
    <dbReference type="NCBI Taxonomy" id="797122"/>
    <lineage>
        <taxon>Eukaryota</taxon>
        <taxon>Metamonada</taxon>
        <taxon>Carpediemonas-like organisms</taxon>
        <taxon>Kipferlia</taxon>
    </lineage>
</organism>
<evidence type="ECO:0000313" key="3">
    <source>
        <dbReference type="Proteomes" id="UP000265618"/>
    </source>
</evidence>
<dbReference type="Proteomes" id="UP000265618">
    <property type="component" value="Unassembled WGS sequence"/>
</dbReference>
<evidence type="ECO:0000256" key="1">
    <source>
        <dbReference type="SAM" id="MobiDB-lite"/>
    </source>
</evidence>
<comment type="caution">
    <text evidence="2">The sequence shown here is derived from an EMBL/GenBank/DDBJ whole genome shotgun (WGS) entry which is preliminary data.</text>
</comment>
<proteinExistence type="predicted"/>
<dbReference type="EMBL" id="BDIP01001002">
    <property type="protein sequence ID" value="GIQ83319.1"/>
    <property type="molecule type" value="Genomic_DNA"/>
</dbReference>
<reference evidence="2 3" key="1">
    <citation type="journal article" date="2018" name="PLoS ONE">
        <title>The draft genome of Kipferlia bialata reveals reductive genome evolution in fornicate parasites.</title>
        <authorList>
            <person name="Tanifuji G."/>
            <person name="Takabayashi S."/>
            <person name="Kume K."/>
            <person name="Takagi M."/>
            <person name="Nakayama T."/>
            <person name="Kamikawa R."/>
            <person name="Inagaki Y."/>
            <person name="Hashimoto T."/>
        </authorList>
    </citation>
    <scope>NUCLEOTIDE SEQUENCE [LARGE SCALE GENOMIC DNA]</scope>
    <source>
        <strain evidence="2">NY0173</strain>
    </source>
</reference>
<sequence length="180" mass="18821">PAFAAVIGSVRVSYDIFGLAPVRARTLESLSPVGRVSICRVAHGLLRETDGFVFGESVSPNVTADVFADIFLCHCQGLLDDRYDAVCEAERDPVTGAPGERERQGAAFDKAQQAVLSNEHGLPKDRPPSRPPSEGLALANTATGGWPHMHIVEGMRPSAGASVQPGPSPVSGGVVLLAVV</sequence>
<feature type="non-terminal residue" evidence="2">
    <location>
        <position position="1"/>
    </location>
</feature>